<feature type="compositionally biased region" description="Basic and acidic residues" evidence="1">
    <location>
        <begin position="326"/>
        <end position="338"/>
    </location>
</feature>
<accession>A0AAD2FUN9</accession>
<feature type="region of interest" description="Disordered" evidence="1">
    <location>
        <begin position="497"/>
        <end position="526"/>
    </location>
</feature>
<feature type="region of interest" description="Disordered" evidence="1">
    <location>
        <begin position="373"/>
        <end position="446"/>
    </location>
</feature>
<feature type="compositionally biased region" description="Polar residues" evidence="1">
    <location>
        <begin position="263"/>
        <end position="273"/>
    </location>
</feature>
<protein>
    <submittedName>
        <fullName evidence="3">Uncharacterized protein</fullName>
    </submittedName>
</protein>
<sequence>MTVEMTTAHFDDTLETVLSASFCGIVFCAMWLIFILVDIEASKVSFFTVDVSGKDMDLQLDVTTDDANSGNNNDNNNNNGTEAESEPQSKSEPEIKARRGRRVSCQFKLMQAGSVLLFILLTYLLLVASNASWWLSAVGGLAVFGMFLRFQIGDEIRLQRWDRLTLMMSLLLLIAAFLNHATYAWKALAQGEIYMGPARILDYDMGAFNNTINGTTTTRTNLVVQWGSDWGCPFSGGKICEADVEGVMCAVKPGSNRRRRQTRTLVNNQAGVTHSSGGNGPGNNHHQQQQNGAGHNGNAVPQGNGTHAGWGKNNSTTTTNNNNNNEELKLENENQDLEKENEELKEEIEALKEKEDEQVDEMIDGETAVEEEMLGEQLEEDVDIINTNEEKEEALADEDEMEETMDKDEIKDELKNTNDDSVKDELEKDIDLLDEETAETEKDLDEVLDEDADLADEYEEFADEEYDEAVDEFDAEIDEMFDEEDSNTDLDEIEAELDETEEQLDEDEGSSSGGSNQNQHSEATDDWTWDDMSFEYDDDMFENEYWNYDWDSAWGEYGCGDLFETEVSGQVHDPSIPAGKDDDWPFINIYGSCKYCDAYVLDYFAEEAFERLDEYVLRGVVFMGLAFTGILISFVGFVKYKLAPPAENQIELLGSEAGVIA</sequence>
<feature type="compositionally biased region" description="Basic and acidic residues" evidence="1">
    <location>
        <begin position="407"/>
        <end position="431"/>
    </location>
</feature>
<evidence type="ECO:0000313" key="3">
    <source>
        <dbReference type="EMBL" id="CAJ1953872.1"/>
    </source>
</evidence>
<organism evidence="3 4">
    <name type="scientific">Cylindrotheca closterium</name>
    <dbReference type="NCBI Taxonomy" id="2856"/>
    <lineage>
        <taxon>Eukaryota</taxon>
        <taxon>Sar</taxon>
        <taxon>Stramenopiles</taxon>
        <taxon>Ochrophyta</taxon>
        <taxon>Bacillariophyta</taxon>
        <taxon>Bacillariophyceae</taxon>
        <taxon>Bacillariophycidae</taxon>
        <taxon>Bacillariales</taxon>
        <taxon>Bacillariaceae</taxon>
        <taxon>Cylindrotheca</taxon>
    </lineage>
</organism>
<evidence type="ECO:0000256" key="1">
    <source>
        <dbReference type="SAM" id="MobiDB-lite"/>
    </source>
</evidence>
<feature type="compositionally biased region" description="Acidic residues" evidence="1">
    <location>
        <begin position="373"/>
        <end position="383"/>
    </location>
</feature>
<keyword evidence="4" id="KW-1185">Reference proteome</keyword>
<feature type="region of interest" description="Disordered" evidence="1">
    <location>
        <begin position="255"/>
        <end position="344"/>
    </location>
</feature>
<feature type="transmembrane region" description="Helical" evidence="2">
    <location>
        <begin position="17"/>
        <end position="37"/>
    </location>
</feature>
<feature type="transmembrane region" description="Helical" evidence="2">
    <location>
        <begin position="109"/>
        <end position="127"/>
    </location>
</feature>
<feature type="compositionally biased region" description="Acidic residues" evidence="1">
    <location>
        <begin position="497"/>
        <end position="509"/>
    </location>
</feature>
<feature type="compositionally biased region" description="Low complexity" evidence="1">
    <location>
        <begin position="65"/>
        <end position="82"/>
    </location>
</feature>
<feature type="compositionally biased region" description="Acidic residues" evidence="1">
    <location>
        <begin position="390"/>
        <end position="406"/>
    </location>
</feature>
<name>A0AAD2FUN9_9STRA</name>
<keyword evidence="2" id="KW-0472">Membrane</keyword>
<feature type="transmembrane region" description="Helical" evidence="2">
    <location>
        <begin position="615"/>
        <end position="638"/>
    </location>
</feature>
<keyword evidence="2" id="KW-1133">Transmembrane helix</keyword>
<feature type="transmembrane region" description="Helical" evidence="2">
    <location>
        <begin position="164"/>
        <end position="185"/>
    </location>
</feature>
<feature type="compositionally biased region" description="Low complexity" evidence="1">
    <location>
        <begin position="282"/>
        <end position="299"/>
    </location>
</feature>
<dbReference type="Proteomes" id="UP001295423">
    <property type="component" value="Unassembled WGS sequence"/>
</dbReference>
<feature type="compositionally biased region" description="Acidic residues" evidence="1">
    <location>
        <begin position="432"/>
        <end position="446"/>
    </location>
</feature>
<gene>
    <name evidence="3" type="ORF">CYCCA115_LOCUS14469</name>
</gene>
<evidence type="ECO:0000256" key="2">
    <source>
        <dbReference type="SAM" id="Phobius"/>
    </source>
</evidence>
<reference evidence="3" key="1">
    <citation type="submission" date="2023-08" db="EMBL/GenBank/DDBJ databases">
        <authorList>
            <person name="Audoor S."/>
            <person name="Bilcke G."/>
        </authorList>
    </citation>
    <scope>NUCLEOTIDE SEQUENCE</scope>
</reference>
<feature type="region of interest" description="Disordered" evidence="1">
    <location>
        <begin position="62"/>
        <end position="97"/>
    </location>
</feature>
<proteinExistence type="predicted"/>
<comment type="caution">
    <text evidence="3">The sequence shown here is derived from an EMBL/GenBank/DDBJ whole genome shotgun (WGS) entry which is preliminary data.</text>
</comment>
<dbReference type="EMBL" id="CAKOGP040001847">
    <property type="protein sequence ID" value="CAJ1953872.1"/>
    <property type="molecule type" value="Genomic_DNA"/>
</dbReference>
<evidence type="ECO:0000313" key="4">
    <source>
        <dbReference type="Proteomes" id="UP001295423"/>
    </source>
</evidence>
<feature type="transmembrane region" description="Helical" evidence="2">
    <location>
        <begin position="133"/>
        <end position="152"/>
    </location>
</feature>
<dbReference type="AlphaFoldDB" id="A0AAD2FUN9"/>
<keyword evidence="2" id="KW-0812">Transmembrane</keyword>
<feature type="compositionally biased region" description="Basic and acidic residues" evidence="1">
    <location>
        <begin position="87"/>
        <end position="97"/>
    </location>
</feature>